<evidence type="ECO:0000313" key="2">
    <source>
        <dbReference type="EMBL" id="CAJ1073230.1"/>
    </source>
</evidence>
<gene>
    <name evidence="2" type="ORF">XNOV1_A034277</name>
</gene>
<feature type="region of interest" description="Disordered" evidence="1">
    <location>
        <begin position="101"/>
        <end position="120"/>
    </location>
</feature>
<dbReference type="EMBL" id="OY660877">
    <property type="protein sequence ID" value="CAJ1073230.1"/>
    <property type="molecule type" value="Genomic_DNA"/>
</dbReference>
<accession>A0AAV1GJ45</accession>
<reference evidence="2" key="1">
    <citation type="submission" date="2023-08" db="EMBL/GenBank/DDBJ databases">
        <authorList>
            <person name="Alioto T."/>
            <person name="Alioto T."/>
            <person name="Gomez Garrido J."/>
        </authorList>
    </citation>
    <scope>NUCLEOTIDE SEQUENCE</scope>
</reference>
<proteinExistence type="predicted"/>
<evidence type="ECO:0000256" key="1">
    <source>
        <dbReference type="SAM" id="MobiDB-lite"/>
    </source>
</evidence>
<name>A0AAV1GJ45_XYRNO</name>
<protein>
    <submittedName>
        <fullName evidence="2">Uncharacterized protein</fullName>
    </submittedName>
</protein>
<keyword evidence="3" id="KW-1185">Reference proteome</keyword>
<sequence length="120" mass="13372">MVRLVINTSFIEIFRDYSMSRSANTSVQGRLRSAAFPKSALISSERTQSGFSAGTVSPKTSEQIYDPRFTAVSERETKRTNAIIAMTIQLLSTLTPTFQPEIGDKDDISQTTLTESCRQR</sequence>
<dbReference type="AlphaFoldDB" id="A0AAV1GJ45"/>
<evidence type="ECO:0000313" key="3">
    <source>
        <dbReference type="Proteomes" id="UP001178508"/>
    </source>
</evidence>
<feature type="compositionally biased region" description="Polar residues" evidence="1">
    <location>
        <begin position="109"/>
        <end position="120"/>
    </location>
</feature>
<dbReference type="Proteomes" id="UP001178508">
    <property type="component" value="Chromosome 14"/>
</dbReference>
<organism evidence="2 3">
    <name type="scientific">Xyrichtys novacula</name>
    <name type="common">Pearly razorfish</name>
    <name type="synonym">Hemipteronotus novacula</name>
    <dbReference type="NCBI Taxonomy" id="13765"/>
    <lineage>
        <taxon>Eukaryota</taxon>
        <taxon>Metazoa</taxon>
        <taxon>Chordata</taxon>
        <taxon>Craniata</taxon>
        <taxon>Vertebrata</taxon>
        <taxon>Euteleostomi</taxon>
        <taxon>Actinopterygii</taxon>
        <taxon>Neopterygii</taxon>
        <taxon>Teleostei</taxon>
        <taxon>Neoteleostei</taxon>
        <taxon>Acanthomorphata</taxon>
        <taxon>Eupercaria</taxon>
        <taxon>Labriformes</taxon>
        <taxon>Labridae</taxon>
        <taxon>Xyrichtys</taxon>
    </lineage>
</organism>